<dbReference type="EMBL" id="LAZR01002808">
    <property type="protein sequence ID" value="KKN25366.1"/>
    <property type="molecule type" value="Genomic_DNA"/>
</dbReference>
<comment type="caution">
    <text evidence="1">The sequence shown here is derived from an EMBL/GenBank/DDBJ whole genome shotgun (WGS) entry which is preliminary data.</text>
</comment>
<accession>A0A0F9RK89</accession>
<gene>
    <name evidence="1" type="ORF">LCGC14_0885730</name>
</gene>
<reference evidence="1" key="1">
    <citation type="journal article" date="2015" name="Nature">
        <title>Complex archaea that bridge the gap between prokaryotes and eukaryotes.</title>
        <authorList>
            <person name="Spang A."/>
            <person name="Saw J.H."/>
            <person name="Jorgensen S.L."/>
            <person name="Zaremba-Niedzwiedzka K."/>
            <person name="Martijn J."/>
            <person name="Lind A.E."/>
            <person name="van Eijk R."/>
            <person name="Schleper C."/>
            <person name="Guy L."/>
            <person name="Ettema T.J."/>
        </authorList>
    </citation>
    <scope>NUCLEOTIDE SEQUENCE</scope>
</reference>
<organism evidence="1">
    <name type="scientific">marine sediment metagenome</name>
    <dbReference type="NCBI Taxonomy" id="412755"/>
    <lineage>
        <taxon>unclassified sequences</taxon>
        <taxon>metagenomes</taxon>
        <taxon>ecological metagenomes</taxon>
    </lineage>
</organism>
<protein>
    <submittedName>
        <fullName evidence="1">Uncharacterized protein</fullName>
    </submittedName>
</protein>
<evidence type="ECO:0000313" key="1">
    <source>
        <dbReference type="EMBL" id="KKN25366.1"/>
    </source>
</evidence>
<dbReference type="AlphaFoldDB" id="A0A0F9RK89"/>
<proteinExistence type="predicted"/>
<name>A0A0F9RK89_9ZZZZ</name>
<sequence>MTIILKMTKREQELKSLMRNPCFYHTLRELIHEFLKSYKRLKIITKALVVPYSHSDRVKMELEYFYTQYLNIRAYQSLYSFCKVDRKFNKNRSKK</sequence>